<dbReference type="CDD" id="cd00616">
    <property type="entry name" value="AHBA_syn"/>
    <property type="match status" value="1"/>
</dbReference>
<evidence type="ECO:0008006" key="2">
    <source>
        <dbReference type="Google" id="ProtNLM"/>
    </source>
</evidence>
<name>A0A382ADE1_9ZZZZ</name>
<dbReference type="GO" id="GO:0008483">
    <property type="term" value="F:transaminase activity"/>
    <property type="evidence" value="ECO:0007669"/>
    <property type="project" value="TreeGrafter"/>
</dbReference>
<dbReference type="GO" id="GO:0000271">
    <property type="term" value="P:polysaccharide biosynthetic process"/>
    <property type="evidence" value="ECO:0007669"/>
    <property type="project" value="TreeGrafter"/>
</dbReference>
<accession>A0A382ADE1</accession>
<dbReference type="Gene3D" id="3.40.640.10">
    <property type="entry name" value="Type I PLP-dependent aspartate aminotransferase-like (Major domain)"/>
    <property type="match status" value="1"/>
</dbReference>
<dbReference type="AlphaFoldDB" id="A0A382ADE1"/>
<dbReference type="InterPro" id="IPR015421">
    <property type="entry name" value="PyrdxlP-dep_Trfase_major"/>
</dbReference>
<evidence type="ECO:0000313" key="1">
    <source>
        <dbReference type="EMBL" id="SVA99007.1"/>
    </source>
</evidence>
<proteinExistence type="predicted"/>
<gene>
    <name evidence="1" type="ORF">METZ01_LOCUS151861</name>
</gene>
<dbReference type="InterPro" id="IPR015424">
    <property type="entry name" value="PyrdxlP-dep_Trfase"/>
</dbReference>
<dbReference type="PIRSF" id="PIRSF000390">
    <property type="entry name" value="PLP_StrS"/>
    <property type="match status" value="1"/>
</dbReference>
<dbReference type="Gene3D" id="3.90.1150.10">
    <property type="entry name" value="Aspartate Aminotransferase, domain 1"/>
    <property type="match status" value="1"/>
</dbReference>
<dbReference type="PANTHER" id="PTHR30244">
    <property type="entry name" value="TRANSAMINASE"/>
    <property type="match status" value="1"/>
</dbReference>
<organism evidence="1">
    <name type="scientific">marine metagenome</name>
    <dbReference type="NCBI Taxonomy" id="408172"/>
    <lineage>
        <taxon>unclassified sequences</taxon>
        <taxon>metagenomes</taxon>
        <taxon>ecological metagenomes</taxon>
    </lineage>
</organism>
<dbReference type="Pfam" id="PF01041">
    <property type="entry name" value="DegT_DnrJ_EryC1"/>
    <property type="match status" value="1"/>
</dbReference>
<dbReference type="SUPFAM" id="SSF53383">
    <property type="entry name" value="PLP-dependent transferases"/>
    <property type="match status" value="1"/>
</dbReference>
<dbReference type="PANTHER" id="PTHR30244:SF34">
    <property type="entry name" value="DTDP-4-AMINO-4,6-DIDEOXYGALACTOSE TRANSAMINASE"/>
    <property type="match status" value="1"/>
</dbReference>
<reference evidence="1" key="1">
    <citation type="submission" date="2018-05" db="EMBL/GenBank/DDBJ databases">
        <authorList>
            <person name="Lanie J.A."/>
            <person name="Ng W.-L."/>
            <person name="Kazmierczak K.M."/>
            <person name="Andrzejewski T.M."/>
            <person name="Davidsen T.M."/>
            <person name="Wayne K.J."/>
            <person name="Tettelin H."/>
            <person name="Glass J.I."/>
            <person name="Rusch D."/>
            <person name="Podicherti R."/>
            <person name="Tsui H.-C.T."/>
            <person name="Winkler M.E."/>
        </authorList>
    </citation>
    <scope>NUCLEOTIDE SEQUENCE</scope>
</reference>
<dbReference type="InterPro" id="IPR000653">
    <property type="entry name" value="DegT/StrS_aminotransferase"/>
</dbReference>
<dbReference type="InterPro" id="IPR015422">
    <property type="entry name" value="PyrdxlP-dep_Trfase_small"/>
</dbReference>
<dbReference type="EMBL" id="UINC01024747">
    <property type="protein sequence ID" value="SVA99007.1"/>
    <property type="molecule type" value="Genomic_DNA"/>
</dbReference>
<dbReference type="GO" id="GO:0030170">
    <property type="term" value="F:pyridoxal phosphate binding"/>
    <property type="evidence" value="ECO:0007669"/>
    <property type="project" value="TreeGrafter"/>
</dbReference>
<sequence>MKMNDLALFGGDPVRKTPFFTWPRVVDGQQEKLINTLVNDSWGIGSESIRELEDTFALFHEAKSCIAINTGTNALWVALKAAGVSSGDEVIIPAYTFIATATAVLMANATPVFVDIEPNTFNMDPNLIESAITDRTKVIIPVHIGGNPADMESIIDLAMKHKLIIIEDAAQAHGAEWDGKKVGALHKGGIFSFQSSKNMSAGEGGAIVSNDEDFMDTCFAYYNCGRHRDGDWYEHRIMGGNHRMSAMAASLLIPQFETIENDMRIRDKNRQKLDQALSDMDLEITHRYKKVTRESNHLYLLRYKAENFNDISREKFFDAMRAEGVYTYAGYNPLYREDIFKGQGDDFPWLKNVNYSNISCPVTEQIADYQSVWLTQNHLLGDESDIQDIINAFEKVTMALKNYPEKFDN</sequence>
<protein>
    <recommendedName>
        <fullName evidence="2">DegT/DnrJ/EryC1/StrS family aminotransferase</fullName>
    </recommendedName>
</protein>